<accession>A0A7V4XUS5</accession>
<feature type="transmembrane region" description="Helical" evidence="1">
    <location>
        <begin position="13"/>
        <end position="31"/>
    </location>
</feature>
<proteinExistence type="predicted"/>
<name>A0A7V4XUS5_9BACT</name>
<organism evidence="2">
    <name type="scientific">Acidobacterium capsulatum</name>
    <dbReference type="NCBI Taxonomy" id="33075"/>
    <lineage>
        <taxon>Bacteria</taxon>
        <taxon>Pseudomonadati</taxon>
        <taxon>Acidobacteriota</taxon>
        <taxon>Terriglobia</taxon>
        <taxon>Terriglobales</taxon>
        <taxon>Acidobacteriaceae</taxon>
        <taxon>Acidobacterium</taxon>
    </lineage>
</organism>
<sequence length="94" mass="10637">MILWEWLGRLAKYLVVLLVAAYLVDLAVYAVRRAGGGGTAVVTVNTMVATPLKNHRVEYDYAGTDPVTCAESLFPHSRYPVCWWVQEHKDAWEK</sequence>
<keyword evidence="1" id="KW-1133">Transmembrane helix</keyword>
<keyword evidence="1" id="KW-0472">Membrane</keyword>
<evidence type="ECO:0000256" key="1">
    <source>
        <dbReference type="SAM" id="Phobius"/>
    </source>
</evidence>
<keyword evidence="1" id="KW-0812">Transmembrane</keyword>
<comment type="caution">
    <text evidence="2">The sequence shown here is derived from an EMBL/GenBank/DDBJ whole genome shotgun (WGS) entry which is preliminary data.</text>
</comment>
<reference evidence="2" key="1">
    <citation type="journal article" date="2020" name="mSystems">
        <title>Genome- and Community-Level Interaction Insights into Carbon Utilization and Element Cycling Functions of Hydrothermarchaeota in Hydrothermal Sediment.</title>
        <authorList>
            <person name="Zhou Z."/>
            <person name="Liu Y."/>
            <person name="Xu W."/>
            <person name="Pan J."/>
            <person name="Luo Z.H."/>
            <person name="Li M."/>
        </authorList>
    </citation>
    <scope>NUCLEOTIDE SEQUENCE [LARGE SCALE GENOMIC DNA]</scope>
    <source>
        <strain evidence="2">SpSt-855</strain>
    </source>
</reference>
<dbReference type="EMBL" id="DTKL01000078">
    <property type="protein sequence ID" value="HGY95480.1"/>
    <property type="molecule type" value="Genomic_DNA"/>
</dbReference>
<dbReference type="AlphaFoldDB" id="A0A7V4XUS5"/>
<evidence type="ECO:0000313" key="2">
    <source>
        <dbReference type="EMBL" id="HGY95480.1"/>
    </source>
</evidence>
<protein>
    <submittedName>
        <fullName evidence="2">Uncharacterized protein</fullName>
    </submittedName>
</protein>
<gene>
    <name evidence="2" type="ORF">ENW50_12475</name>
</gene>